<evidence type="ECO:0000313" key="6">
    <source>
        <dbReference type="Proteomes" id="UP000460715"/>
    </source>
</evidence>
<accession>A0A845BBG1</accession>
<dbReference type="GO" id="GO:0030313">
    <property type="term" value="C:cell envelope"/>
    <property type="evidence" value="ECO:0007669"/>
    <property type="project" value="UniProtKB-SubCell"/>
</dbReference>
<dbReference type="Proteomes" id="UP000460715">
    <property type="component" value="Unassembled WGS sequence"/>
</dbReference>
<dbReference type="InterPro" id="IPR034984">
    <property type="entry name" value="Imelysin-like_IPPA"/>
</dbReference>
<dbReference type="Pfam" id="PF09375">
    <property type="entry name" value="Peptidase_M75"/>
    <property type="match status" value="1"/>
</dbReference>
<comment type="subcellular location">
    <subcellularLocation>
        <location evidence="1">Cell envelope</location>
    </subcellularLocation>
</comment>
<dbReference type="EMBL" id="SNVJ01000006">
    <property type="protein sequence ID" value="MXP63480.1"/>
    <property type="molecule type" value="Genomic_DNA"/>
</dbReference>
<dbReference type="CDD" id="cd14659">
    <property type="entry name" value="Imelysin-like_IPPA"/>
    <property type="match status" value="1"/>
</dbReference>
<dbReference type="AlphaFoldDB" id="A0A845BBG1"/>
<comment type="caution">
    <text evidence="5">The sequence shown here is derived from an EMBL/GenBank/DDBJ whole genome shotgun (WGS) entry which is preliminary data.</text>
</comment>
<organism evidence="5 6">
    <name type="scientific">Teichococcus coralli</name>
    <dbReference type="NCBI Taxonomy" id="2545983"/>
    <lineage>
        <taxon>Bacteria</taxon>
        <taxon>Pseudomonadati</taxon>
        <taxon>Pseudomonadota</taxon>
        <taxon>Alphaproteobacteria</taxon>
        <taxon>Acetobacterales</taxon>
        <taxon>Roseomonadaceae</taxon>
        <taxon>Roseomonas</taxon>
    </lineage>
</organism>
<protein>
    <recommendedName>
        <fullName evidence="4">Imelysin-like domain-containing protein</fullName>
    </recommendedName>
</protein>
<feature type="chain" id="PRO_5032616195" description="Imelysin-like domain-containing protein" evidence="3">
    <location>
        <begin position="41"/>
        <end position="381"/>
    </location>
</feature>
<gene>
    <name evidence="5" type="ORF">E0493_08975</name>
</gene>
<keyword evidence="6" id="KW-1185">Reference proteome</keyword>
<name>A0A845BBG1_9PROT</name>
<dbReference type="Gene3D" id="1.20.1420.20">
    <property type="entry name" value="M75 peptidase, HXXE motif"/>
    <property type="match status" value="1"/>
</dbReference>
<reference evidence="5 6" key="1">
    <citation type="submission" date="2019-03" db="EMBL/GenBank/DDBJ databases">
        <title>Roseomonas sp. a novel Roseomonas species isolated from Sea whip Gorgonian.</title>
        <authorList>
            <person name="Li F."/>
            <person name="Pan X."/>
            <person name="Huang S."/>
            <person name="Li Z."/>
            <person name="Meng B."/>
        </authorList>
    </citation>
    <scope>NUCLEOTIDE SEQUENCE [LARGE SCALE GENOMIC DNA]</scope>
    <source>
        <strain evidence="5 6">M0104</strain>
    </source>
</reference>
<dbReference type="InterPro" id="IPR038352">
    <property type="entry name" value="Imelysin_sf"/>
</dbReference>
<feature type="domain" description="Imelysin-like" evidence="4">
    <location>
        <begin position="60"/>
        <end position="358"/>
    </location>
</feature>
<evidence type="ECO:0000259" key="4">
    <source>
        <dbReference type="Pfam" id="PF09375"/>
    </source>
</evidence>
<sequence>MLCSRAPPFGLFGCCVMRVLRRATLALPAALLIGPRGAAAAPDEEGYRALNRAVVEQVLLPGYRRFAEATANFAAQLDTLARSPAEAAPLQAARQGFAETVLAWEGVQPIRLGPADLFSRHARIQSWPDPEEHVGRDLAAAIAAREPAVLEARPQGLGNVTVQGLPALERLLFGEDAAARLAAGGAEAGYRAALLRTIGGNLATLARDILAGWSTDEKPFAATLIAPRPPYAAPREATQDLFRLLRDTVRNVAIRKLERPLGGDPAAARSDLLEWRRSGLSGQAIQANLALGRDMAVLGFAPALEKAGEGELAELLRRAFEQVVATAKDLPLPLKAAIADPARRPLVVRLQREATVLLALLAQRLPPVLDIRPGVTAPDGN</sequence>
<feature type="signal peptide" evidence="3">
    <location>
        <begin position="1"/>
        <end position="40"/>
    </location>
</feature>
<evidence type="ECO:0000313" key="5">
    <source>
        <dbReference type="EMBL" id="MXP63480.1"/>
    </source>
</evidence>
<evidence type="ECO:0000256" key="3">
    <source>
        <dbReference type="SAM" id="SignalP"/>
    </source>
</evidence>
<evidence type="ECO:0000256" key="1">
    <source>
        <dbReference type="ARBA" id="ARBA00004196"/>
    </source>
</evidence>
<evidence type="ECO:0000256" key="2">
    <source>
        <dbReference type="ARBA" id="ARBA00022729"/>
    </source>
</evidence>
<dbReference type="InterPro" id="IPR018976">
    <property type="entry name" value="Imelysin-like"/>
</dbReference>
<keyword evidence="2 3" id="KW-0732">Signal</keyword>
<proteinExistence type="predicted"/>